<evidence type="ECO:0000313" key="2">
    <source>
        <dbReference type="EMBL" id="EFO24035.1"/>
    </source>
</evidence>
<dbReference type="CTD" id="9941852"/>
<proteinExistence type="predicted"/>
<dbReference type="RefSeq" id="XP_003140034.1">
    <property type="nucleotide sequence ID" value="XM_003139986.1"/>
</dbReference>
<dbReference type="EMBL" id="JH712405">
    <property type="protein sequence ID" value="EFO24035.1"/>
    <property type="molecule type" value="Genomic_DNA"/>
</dbReference>
<dbReference type="AlphaFoldDB" id="A0A1S0U3S7"/>
<sequence>MPKWHCCFPSYGAAVCGTHRTAQNPPESNTTVEFRSTTMGRKGKTQNASRNATQNPNVIEVGEARYSKRDTFSYKMNKRNFKFVKFLFSLFHKLPWELSQPS</sequence>
<dbReference type="GeneID" id="9941852"/>
<organism evidence="2">
    <name type="scientific">Loa loa</name>
    <name type="common">Eye worm</name>
    <name type="synonym">Filaria loa</name>
    <dbReference type="NCBI Taxonomy" id="7209"/>
    <lineage>
        <taxon>Eukaryota</taxon>
        <taxon>Metazoa</taxon>
        <taxon>Ecdysozoa</taxon>
        <taxon>Nematoda</taxon>
        <taxon>Chromadorea</taxon>
        <taxon>Rhabditida</taxon>
        <taxon>Spirurina</taxon>
        <taxon>Spiruromorpha</taxon>
        <taxon>Filarioidea</taxon>
        <taxon>Onchocercidae</taxon>
        <taxon>Loa</taxon>
    </lineage>
</organism>
<evidence type="ECO:0000256" key="1">
    <source>
        <dbReference type="SAM" id="MobiDB-lite"/>
    </source>
</evidence>
<name>A0A1S0U3S7_LOALO</name>
<dbReference type="KEGG" id="loa:LOAG_04449"/>
<reference evidence="2" key="1">
    <citation type="submission" date="2012-04" db="EMBL/GenBank/DDBJ databases">
        <title>The Genome Sequence of Loa loa.</title>
        <authorList>
            <consortium name="The Broad Institute Genome Sequencing Platform"/>
            <consortium name="Broad Institute Genome Sequencing Center for Infectious Disease"/>
            <person name="Nutman T.B."/>
            <person name="Fink D.L."/>
            <person name="Russ C."/>
            <person name="Young S."/>
            <person name="Zeng Q."/>
            <person name="Gargeya S."/>
            <person name="Alvarado L."/>
            <person name="Berlin A."/>
            <person name="Chapman S.B."/>
            <person name="Chen Z."/>
            <person name="Freedman E."/>
            <person name="Gellesch M."/>
            <person name="Goldberg J."/>
            <person name="Griggs A."/>
            <person name="Gujja S."/>
            <person name="Heilman E.R."/>
            <person name="Heiman D."/>
            <person name="Howarth C."/>
            <person name="Mehta T."/>
            <person name="Neiman D."/>
            <person name="Pearson M."/>
            <person name="Roberts A."/>
            <person name="Saif S."/>
            <person name="Shea T."/>
            <person name="Shenoy N."/>
            <person name="Sisk P."/>
            <person name="Stolte C."/>
            <person name="Sykes S."/>
            <person name="White J."/>
            <person name="Yandava C."/>
            <person name="Haas B."/>
            <person name="Henn M.R."/>
            <person name="Nusbaum C."/>
            <person name="Birren B."/>
        </authorList>
    </citation>
    <scope>NUCLEOTIDE SEQUENCE [LARGE SCALE GENOMIC DNA]</scope>
</reference>
<accession>A0A1S0U3S7</accession>
<gene>
    <name evidence="2" type="ORF">LOAG_04449</name>
</gene>
<protein>
    <submittedName>
        <fullName evidence="2">Uncharacterized protein</fullName>
    </submittedName>
</protein>
<feature type="region of interest" description="Disordered" evidence="1">
    <location>
        <begin position="37"/>
        <end position="56"/>
    </location>
</feature>
<dbReference type="InParanoid" id="A0A1S0U3S7"/>